<keyword evidence="4" id="KW-1185">Reference proteome</keyword>
<feature type="compositionally biased region" description="Basic and acidic residues" evidence="1">
    <location>
        <begin position="43"/>
        <end position="53"/>
    </location>
</feature>
<dbReference type="PANTHER" id="PTHR12800:SF4">
    <property type="entry name" value="HSP90 CO-CHAPERONE CDC37"/>
    <property type="match status" value="1"/>
</dbReference>
<dbReference type="SMART" id="SM01071">
    <property type="entry name" value="CDC37_N"/>
    <property type="match status" value="1"/>
</dbReference>
<feature type="domain" description="Cdc37 N-terminal" evidence="2">
    <location>
        <begin position="7"/>
        <end position="134"/>
    </location>
</feature>
<protein>
    <recommendedName>
        <fullName evidence="2">Cdc37 N-terminal domain-containing protein</fullName>
    </recommendedName>
</protein>
<comment type="caution">
    <text evidence="3">The sequence shown here is derived from an EMBL/GenBank/DDBJ whole genome shotgun (WGS) entry which is preliminary data.</text>
</comment>
<accession>A0ABQ6N0S8</accession>
<feature type="compositionally biased region" description="Basic and acidic residues" evidence="1">
    <location>
        <begin position="153"/>
        <end position="163"/>
    </location>
</feature>
<dbReference type="PANTHER" id="PTHR12800">
    <property type="entry name" value="CDC37-RELATED"/>
    <property type="match status" value="1"/>
</dbReference>
<dbReference type="Proteomes" id="UP001165060">
    <property type="component" value="Unassembled WGS sequence"/>
</dbReference>
<dbReference type="Pfam" id="PF03234">
    <property type="entry name" value="CDC37_N"/>
    <property type="match status" value="1"/>
</dbReference>
<name>A0ABQ6N0S8_9STRA</name>
<sequence>MAKQSKGFDYSKWDNIELSDDESDCHPNIEKESWFRMKHRSRVEREENEEKDKKKIHKEMKRDKLRVDELAARLEKMDQPAPGEEEDLEDPDGMRAEIGELSAANLARQKKLDDYERNKKWNVDNLSTVVDDKSQVNQDAAKASFDESGYALPKEKKEVQGKT</sequence>
<dbReference type="EMBL" id="BRYB01003445">
    <property type="protein sequence ID" value="GMI36816.1"/>
    <property type="molecule type" value="Genomic_DNA"/>
</dbReference>
<reference evidence="3 4" key="1">
    <citation type="journal article" date="2023" name="Commun. Biol.">
        <title>Genome analysis of Parmales, the sister group of diatoms, reveals the evolutionary specialization of diatoms from phago-mixotrophs to photoautotrophs.</title>
        <authorList>
            <person name="Ban H."/>
            <person name="Sato S."/>
            <person name="Yoshikawa S."/>
            <person name="Yamada K."/>
            <person name="Nakamura Y."/>
            <person name="Ichinomiya M."/>
            <person name="Sato N."/>
            <person name="Blanc-Mathieu R."/>
            <person name="Endo H."/>
            <person name="Kuwata A."/>
            <person name="Ogata H."/>
        </authorList>
    </citation>
    <scope>NUCLEOTIDE SEQUENCE [LARGE SCALE GENOMIC DNA]</scope>
</reference>
<dbReference type="InterPro" id="IPR004918">
    <property type="entry name" value="Cdc37"/>
</dbReference>
<feature type="region of interest" description="Disordered" evidence="1">
    <location>
        <begin position="74"/>
        <end position="93"/>
    </location>
</feature>
<feature type="region of interest" description="Disordered" evidence="1">
    <location>
        <begin position="132"/>
        <end position="163"/>
    </location>
</feature>
<organism evidence="3 4">
    <name type="scientific">Tetraparma gracilis</name>
    <dbReference type="NCBI Taxonomy" id="2962635"/>
    <lineage>
        <taxon>Eukaryota</taxon>
        <taxon>Sar</taxon>
        <taxon>Stramenopiles</taxon>
        <taxon>Ochrophyta</taxon>
        <taxon>Bolidophyceae</taxon>
        <taxon>Parmales</taxon>
        <taxon>Triparmaceae</taxon>
        <taxon>Tetraparma</taxon>
    </lineage>
</organism>
<dbReference type="InterPro" id="IPR013855">
    <property type="entry name" value="Cdc37_N_dom"/>
</dbReference>
<gene>
    <name evidence="3" type="ORF">TeGR_g1731</name>
</gene>
<evidence type="ECO:0000259" key="2">
    <source>
        <dbReference type="SMART" id="SM01071"/>
    </source>
</evidence>
<evidence type="ECO:0000256" key="1">
    <source>
        <dbReference type="SAM" id="MobiDB-lite"/>
    </source>
</evidence>
<feature type="region of interest" description="Disordered" evidence="1">
    <location>
        <begin position="40"/>
        <end position="64"/>
    </location>
</feature>
<evidence type="ECO:0000313" key="4">
    <source>
        <dbReference type="Proteomes" id="UP001165060"/>
    </source>
</evidence>
<evidence type="ECO:0000313" key="3">
    <source>
        <dbReference type="EMBL" id="GMI36816.1"/>
    </source>
</evidence>
<proteinExistence type="predicted"/>